<proteinExistence type="predicted"/>
<feature type="transmembrane region" description="Helical" evidence="1">
    <location>
        <begin position="171"/>
        <end position="189"/>
    </location>
</feature>
<dbReference type="Proteomes" id="UP000631535">
    <property type="component" value="Unassembled WGS sequence"/>
</dbReference>
<sequence length="943" mass="103863">MAGMLNSLFREFRRRKSIAVPQFVLHPASDGSAADGQVLGVVEELGHELAEQGIRCARVKPCARSESELHPRVRALHLLQELCGKKPGPGREPCVEPDPWEGGRGQYKPYVFPRSDLLATIEDAVAREARENGRASTEELLKRLNGKGWRPGGTHWATRLRGQAMDASKTLPALLIAVIAVVVADKPWYVTLGFVAAAFALLIVLSVLPGRAPVLLVLRREIRWFLGTTYLNQGPRAERGERGTWRLLRLWPPGSVRQRVEAVARDLRDSGLLVDGWPDEAAEDAQRRHLQLRVHALREDLRDAHAARSLDLRGRKRPTPPVLLLAPAGRDDGSIELIKAISDIRSVRSELDPLLLIAAVGRDDVGELQSSFEAPLPAQPMTGPVSDIPEYADWNRSRRVNQSPSTRGSTLPWVLRIPLSDEWLREARTGRRRITPAVRPRWTWLWSSPALVLLLSAAALGLWFYDAHLGERYCAGGLSGVNRDSERVRIGGNDPECVGVATGSVSFPEAGKVQKLIRTANKQIRRQDHVTVVYAGPLSGSTQGQLTKGLQELRGVHLAQRSINEESSVKLRVLVANGGRDMYAQKTMARHIIQLADRDKSIVGVVGMGRDMTDSDDVQEMYRKADLPVVSSTNSGTHMARYPNFFGLAGTDEWQNDQLRLIANQLVPAPERGRAVVLARDHGKNSHDQYTKEQKRYGGEMLADAGYQVDSLPDYKLSNGQPVLDRQIEAVCAEEEVPQALYFAGRSEDVTPLMKGIASNDRCNREKIAVLAGDDLSKARFGEGTHVAKNVTIYHLVLTALEQSLPGSIFLGRLDKLEDEGKADDLGLTMDEALQKDGVSSKLDDGQTALSHDATEVLHRAAESDGQARSRAETWAALRQTDFTSLATGRINFTEGADDTGHRFAVSIVKVTNRDGRDNDRKILCSRQAGPGKALTEEECSVE</sequence>
<dbReference type="InterPro" id="IPR000700">
    <property type="entry name" value="PAS-assoc_C"/>
</dbReference>
<keyword evidence="4" id="KW-1185">Reference proteome</keyword>
<dbReference type="PROSITE" id="PS50113">
    <property type="entry name" value="PAC"/>
    <property type="match status" value="1"/>
</dbReference>
<comment type="caution">
    <text evidence="3">The sequence shown here is derived from an EMBL/GenBank/DDBJ whole genome shotgun (WGS) entry which is preliminary data.</text>
</comment>
<evidence type="ECO:0000313" key="3">
    <source>
        <dbReference type="EMBL" id="GGO52844.1"/>
    </source>
</evidence>
<evidence type="ECO:0000256" key="1">
    <source>
        <dbReference type="SAM" id="Phobius"/>
    </source>
</evidence>
<evidence type="ECO:0000313" key="4">
    <source>
        <dbReference type="Proteomes" id="UP000631535"/>
    </source>
</evidence>
<keyword evidence="1" id="KW-0472">Membrane</keyword>
<feature type="transmembrane region" description="Helical" evidence="1">
    <location>
        <begin position="195"/>
        <end position="218"/>
    </location>
</feature>
<feature type="domain" description="PAC" evidence="2">
    <location>
        <begin position="567"/>
        <end position="624"/>
    </location>
</feature>
<dbReference type="Gene3D" id="3.40.50.2300">
    <property type="match status" value="2"/>
</dbReference>
<gene>
    <name evidence="3" type="ORF">GCM10012287_38090</name>
</gene>
<keyword evidence="1" id="KW-0812">Transmembrane</keyword>
<protein>
    <recommendedName>
        <fullName evidence="2">PAC domain-containing protein</fullName>
    </recommendedName>
</protein>
<name>A0ABQ2MK14_9ACTN</name>
<reference evidence="4" key="1">
    <citation type="journal article" date="2019" name="Int. J. Syst. Evol. Microbiol.">
        <title>The Global Catalogue of Microorganisms (GCM) 10K type strain sequencing project: providing services to taxonomists for standard genome sequencing and annotation.</title>
        <authorList>
            <consortium name="The Broad Institute Genomics Platform"/>
            <consortium name="The Broad Institute Genome Sequencing Center for Infectious Disease"/>
            <person name="Wu L."/>
            <person name="Ma J."/>
        </authorList>
    </citation>
    <scope>NUCLEOTIDE SEQUENCE [LARGE SCALE GENOMIC DNA]</scope>
    <source>
        <strain evidence="4">CGMCC 4.7178</strain>
    </source>
</reference>
<dbReference type="EMBL" id="BMMP01000012">
    <property type="protein sequence ID" value="GGO52844.1"/>
    <property type="molecule type" value="Genomic_DNA"/>
</dbReference>
<keyword evidence="1" id="KW-1133">Transmembrane helix</keyword>
<dbReference type="SUPFAM" id="SSF53822">
    <property type="entry name" value="Periplasmic binding protein-like I"/>
    <property type="match status" value="1"/>
</dbReference>
<organism evidence="3 4">
    <name type="scientific">Streptomyces daqingensis</name>
    <dbReference type="NCBI Taxonomy" id="1472640"/>
    <lineage>
        <taxon>Bacteria</taxon>
        <taxon>Bacillati</taxon>
        <taxon>Actinomycetota</taxon>
        <taxon>Actinomycetes</taxon>
        <taxon>Kitasatosporales</taxon>
        <taxon>Streptomycetaceae</taxon>
        <taxon>Streptomyces</taxon>
    </lineage>
</organism>
<dbReference type="InterPro" id="IPR028082">
    <property type="entry name" value="Peripla_BP_I"/>
</dbReference>
<accession>A0ABQ2MK14</accession>
<evidence type="ECO:0000259" key="2">
    <source>
        <dbReference type="PROSITE" id="PS50113"/>
    </source>
</evidence>
<feature type="transmembrane region" description="Helical" evidence="1">
    <location>
        <begin position="442"/>
        <end position="465"/>
    </location>
</feature>